<dbReference type="AlphaFoldDB" id="G6YUI2"/>
<feature type="domain" description="PrcB C-terminal" evidence="1">
    <location>
        <begin position="34"/>
        <end position="88"/>
    </location>
</feature>
<evidence type="ECO:0000313" key="3">
    <source>
        <dbReference type="Proteomes" id="UP000003208"/>
    </source>
</evidence>
<dbReference type="Pfam" id="PF14343">
    <property type="entry name" value="PrcB_C"/>
    <property type="match status" value="1"/>
</dbReference>
<sequence length="112" mass="12004">MKSSDELDRFLGVSGQNLTTAAIRSVSFDREQLVFVTLGQQPTAGFSVGLRDANATGDTLLLDMAVITPEPDAMVAQVITTPCAVLAVSKDKWQRLEVTGLSDRPLIKIVGK</sequence>
<organism evidence="2 3">
    <name type="scientific">Marinobacter manganoxydans MnI7-9</name>
    <dbReference type="NCBI Taxonomy" id="1094979"/>
    <lineage>
        <taxon>Bacteria</taxon>
        <taxon>Pseudomonadati</taxon>
        <taxon>Pseudomonadota</taxon>
        <taxon>Gammaproteobacteria</taxon>
        <taxon>Pseudomonadales</taxon>
        <taxon>Marinobacteraceae</taxon>
        <taxon>Marinobacter</taxon>
    </lineage>
</organism>
<accession>G6YUI2</accession>
<dbReference type="RefSeq" id="WP_008174084.1">
    <property type="nucleotide sequence ID" value="NZ_AGTR01000053.1"/>
</dbReference>
<evidence type="ECO:0000259" key="1">
    <source>
        <dbReference type="Pfam" id="PF14343"/>
    </source>
</evidence>
<keyword evidence="3" id="KW-1185">Reference proteome</keyword>
<protein>
    <recommendedName>
        <fullName evidence="1">PrcB C-terminal domain-containing protein</fullName>
    </recommendedName>
</protein>
<evidence type="ECO:0000313" key="2">
    <source>
        <dbReference type="EMBL" id="EHJ04176.1"/>
    </source>
</evidence>
<gene>
    <name evidence="2" type="ORF">KYE_13350</name>
</gene>
<dbReference type="Proteomes" id="UP000003208">
    <property type="component" value="Unassembled WGS sequence"/>
</dbReference>
<dbReference type="PATRIC" id="fig|1094979.3.peg.2587"/>
<proteinExistence type="predicted"/>
<dbReference type="InterPro" id="IPR025748">
    <property type="entry name" value="PrcB_C_dom"/>
</dbReference>
<reference evidence="2 3" key="1">
    <citation type="journal article" date="2012" name="J. Bacteriol.">
        <title>Genome sequence of deep-sea manganese-oxidizing bacterium Marinobacter manganoxydans MnI7-9.</title>
        <authorList>
            <person name="Wang H."/>
            <person name="Li H."/>
            <person name="Shao Z."/>
            <person name="Liao S."/>
            <person name="Johnstone L."/>
            <person name="Rensing C."/>
            <person name="Wang G."/>
        </authorList>
    </citation>
    <scope>NUCLEOTIDE SEQUENCE [LARGE SCALE GENOMIC DNA]</scope>
    <source>
        <strain evidence="2 3">MnI7-9</strain>
    </source>
</reference>
<dbReference type="EMBL" id="AGTR01000053">
    <property type="protein sequence ID" value="EHJ04176.1"/>
    <property type="molecule type" value="Genomic_DNA"/>
</dbReference>
<name>G6YUI2_9GAMM</name>